<gene>
    <name evidence="2" type="ORF">BT63DRAFT_423472</name>
</gene>
<accession>A0A6A6UG58</accession>
<evidence type="ECO:0000313" key="3">
    <source>
        <dbReference type="Proteomes" id="UP000799302"/>
    </source>
</evidence>
<protein>
    <recommendedName>
        <fullName evidence="4">Extracellular membrane protein CFEM domain-containing protein</fullName>
    </recommendedName>
</protein>
<sequence>MQFKSVLAVFLLSAGSAIASTSPPACMLAALNNQSNPGDIKGTCSSASAVQSAIGTACTASTDKSAAYSAFADSCKSAGVTVRTYI</sequence>
<proteinExistence type="predicted"/>
<keyword evidence="1" id="KW-0732">Signal</keyword>
<evidence type="ECO:0000313" key="2">
    <source>
        <dbReference type="EMBL" id="KAF2671265.1"/>
    </source>
</evidence>
<reference evidence="2" key="1">
    <citation type="journal article" date="2020" name="Stud. Mycol.">
        <title>101 Dothideomycetes genomes: a test case for predicting lifestyles and emergence of pathogens.</title>
        <authorList>
            <person name="Haridas S."/>
            <person name="Albert R."/>
            <person name="Binder M."/>
            <person name="Bloem J."/>
            <person name="Labutti K."/>
            <person name="Salamov A."/>
            <person name="Andreopoulos B."/>
            <person name="Baker S."/>
            <person name="Barry K."/>
            <person name="Bills G."/>
            <person name="Bluhm B."/>
            <person name="Cannon C."/>
            <person name="Castanera R."/>
            <person name="Culley D."/>
            <person name="Daum C."/>
            <person name="Ezra D."/>
            <person name="Gonzalez J."/>
            <person name="Henrissat B."/>
            <person name="Kuo A."/>
            <person name="Liang C."/>
            <person name="Lipzen A."/>
            <person name="Lutzoni F."/>
            <person name="Magnuson J."/>
            <person name="Mondo S."/>
            <person name="Nolan M."/>
            <person name="Ohm R."/>
            <person name="Pangilinan J."/>
            <person name="Park H.-J."/>
            <person name="Ramirez L."/>
            <person name="Alfaro M."/>
            <person name="Sun H."/>
            <person name="Tritt A."/>
            <person name="Yoshinaga Y."/>
            <person name="Zwiers L.-H."/>
            <person name="Turgeon B."/>
            <person name="Goodwin S."/>
            <person name="Spatafora J."/>
            <person name="Crous P."/>
            <person name="Grigoriev I."/>
        </authorList>
    </citation>
    <scope>NUCLEOTIDE SEQUENCE</scope>
    <source>
        <strain evidence="2">CBS 115976</strain>
    </source>
</reference>
<dbReference type="Proteomes" id="UP000799302">
    <property type="component" value="Unassembled WGS sequence"/>
</dbReference>
<name>A0A6A6UG58_9PEZI</name>
<dbReference type="EMBL" id="MU004233">
    <property type="protein sequence ID" value="KAF2671265.1"/>
    <property type="molecule type" value="Genomic_DNA"/>
</dbReference>
<organism evidence="2 3">
    <name type="scientific">Microthyrium microscopicum</name>
    <dbReference type="NCBI Taxonomy" id="703497"/>
    <lineage>
        <taxon>Eukaryota</taxon>
        <taxon>Fungi</taxon>
        <taxon>Dikarya</taxon>
        <taxon>Ascomycota</taxon>
        <taxon>Pezizomycotina</taxon>
        <taxon>Dothideomycetes</taxon>
        <taxon>Dothideomycetes incertae sedis</taxon>
        <taxon>Microthyriales</taxon>
        <taxon>Microthyriaceae</taxon>
        <taxon>Microthyrium</taxon>
    </lineage>
</organism>
<dbReference type="OrthoDB" id="4776947at2759"/>
<dbReference type="AlphaFoldDB" id="A0A6A6UG58"/>
<feature type="signal peptide" evidence="1">
    <location>
        <begin position="1"/>
        <end position="19"/>
    </location>
</feature>
<evidence type="ECO:0000256" key="1">
    <source>
        <dbReference type="SAM" id="SignalP"/>
    </source>
</evidence>
<feature type="chain" id="PRO_5025402888" description="Extracellular membrane protein CFEM domain-containing protein" evidence="1">
    <location>
        <begin position="20"/>
        <end position="86"/>
    </location>
</feature>
<evidence type="ECO:0008006" key="4">
    <source>
        <dbReference type="Google" id="ProtNLM"/>
    </source>
</evidence>
<keyword evidence="3" id="KW-1185">Reference proteome</keyword>